<evidence type="ECO:0000313" key="6">
    <source>
        <dbReference type="Proteomes" id="UP000295238"/>
    </source>
</evidence>
<dbReference type="RefSeq" id="WP_133315438.1">
    <property type="nucleotide sequence ID" value="NZ_SMTL01000002.1"/>
</dbReference>
<protein>
    <submittedName>
        <fullName evidence="5">AraC family transcriptional regulator</fullName>
    </submittedName>
</protein>
<dbReference type="InterPro" id="IPR050204">
    <property type="entry name" value="AraC_XylS_family_regulators"/>
</dbReference>
<keyword evidence="2" id="KW-0238">DNA-binding</keyword>
<dbReference type="SUPFAM" id="SSF46689">
    <property type="entry name" value="Homeodomain-like"/>
    <property type="match status" value="2"/>
</dbReference>
<dbReference type="InterPro" id="IPR018060">
    <property type="entry name" value="HTH_AraC"/>
</dbReference>
<reference evidence="5 6" key="1">
    <citation type="submission" date="2019-03" db="EMBL/GenBank/DDBJ databases">
        <title>Rhizobium sp. nov., an bacterium isolated from biocrust in Mu Us Desert.</title>
        <authorList>
            <person name="Lixiong L."/>
        </authorList>
    </citation>
    <scope>NUCLEOTIDE SEQUENCE [LARGE SCALE GENOMIC DNA]</scope>
    <source>
        <strain evidence="5 6">SPY-1</strain>
    </source>
</reference>
<dbReference type="Gene3D" id="1.10.10.60">
    <property type="entry name" value="Homeodomain-like"/>
    <property type="match status" value="1"/>
</dbReference>
<accession>A0A4R5UIY7</accession>
<evidence type="ECO:0000256" key="3">
    <source>
        <dbReference type="ARBA" id="ARBA00023163"/>
    </source>
</evidence>
<dbReference type="PRINTS" id="PR00032">
    <property type="entry name" value="HTHARAC"/>
</dbReference>
<dbReference type="InterPro" id="IPR032783">
    <property type="entry name" value="AraC_lig"/>
</dbReference>
<dbReference type="SUPFAM" id="SSF51182">
    <property type="entry name" value="RmlC-like cupins"/>
    <property type="match status" value="1"/>
</dbReference>
<dbReference type="Pfam" id="PF12852">
    <property type="entry name" value="Cupin_6"/>
    <property type="match status" value="1"/>
</dbReference>
<dbReference type="InterPro" id="IPR009057">
    <property type="entry name" value="Homeodomain-like_sf"/>
</dbReference>
<dbReference type="PANTHER" id="PTHR46796:SF7">
    <property type="entry name" value="ARAC FAMILY TRANSCRIPTIONAL REGULATOR"/>
    <property type="match status" value="1"/>
</dbReference>
<dbReference type="InterPro" id="IPR018062">
    <property type="entry name" value="HTH_AraC-typ_CS"/>
</dbReference>
<dbReference type="EMBL" id="SMTL01000002">
    <property type="protein sequence ID" value="TDK36724.1"/>
    <property type="molecule type" value="Genomic_DNA"/>
</dbReference>
<dbReference type="Proteomes" id="UP000295238">
    <property type="component" value="Unassembled WGS sequence"/>
</dbReference>
<dbReference type="InterPro" id="IPR020449">
    <property type="entry name" value="Tscrpt_reg_AraC-type_HTH"/>
</dbReference>
<evidence type="ECO:0000256" key="2">
    <source>
        <dbReference type="ARBA" id="ARBA00023125"/>
    </source>
</evidence>
<keyword evidence="6" id="KW-1185">Reference proteome</keyword>
<gene>
    <name evidence="5" type="ORF">E2F50_07315</name>
</gene>
<dbReference type="PANTHER" id="PTHR46796">
    <property type="entry name" value="HTH-TYPE TRANSCRIPTIONAL ACTIVATOR RHAS-RELATED"/>
    <property type="match status" value="1"/>
</dbReference>
<dbReference type="GO" id="GO:0043565">
    <property type="term" value="F:sequence-specific DNA binding"/>
    <property type="evidence" value="ECO:0007669"/>
    <property type="project" value="InterPro"/>
</dbReference>
<evidence type="ECO:0000256" key="1">
    <source>
        <dbReference type="ARBA" id="ARBA00023015"/>
    </source>
</evidence>
<organism evidence="5 6">
    <name type="scientific">Rhizobium deserti</name>
    <dbReference type="NCBI Taxonomy" id="2547961"/>
    <lineage>
        <taxon>Bacteria</taxon>
        <taxon>Pseudomonadati</taxon>
        <taxon>Pseudomonadota</taxon>
        <taxon>Alphaproteobacteria</taxon>
        <taxon>Hyphomicrobiales</taxon>
        <taxon>Rhizobiaceae</taxon>
        <taxon>Rhizobium/Agrobacterium group</taxon>
        <taxon>Rhizobium</taxon>
    </lineage>
</organism>
<keyword evidence="3" id="KW-0804">Transcription</keyword>
<name>A0A4R5UIY7_9HYPH</name>
<proteinExistence type="predicted"/>
<evidence type="ECO:0000259" key="4">
    <source>
        <dbReference type="PROSITE" id="PS01124"/>
    </source>
</evidence>
<dbReference type="PROSITE" id="PS01124">
    <property type="entry name" value="HTH_ARAC_FAMILY_2"/>
    <property type="match status" value="1"/>
</dbReference>
<keyword evidence="1" id="KW-0805">Transcription regulation</keyword>
<feature type="domain" description="HTH araC/xylS-type" evidence="4">
    <location>
        <begin position="218"/>
        <end position="315"/>
    </location>
</feature>
<sequence>MLDRSSNFSPDAAGDPLSEMLRGLRLDGVDYGRCRLAEPWGTLFPEQEAARFHFISSGSGWLQTPSGDWLQLNAGDAALVPRGDGHVLTSRPDVVPVPFDRYGRREVCQGVFDVQCADACGGTVALTASMRFNIDRLHPVLQLMPETMLTSDLARNEPAIPHLLDAMAREVDLDRVGAGGILARLADVLMATMIRAWVEHGCGQTSGWIAAVRSPDIGRVLAAIHLEPDRDWTVGELARLMGASRSGFAERFARIVGETPARYVARVRMHQARLWLKDGMRVASVAEKLGYDAEASFSRAFKRIIGAPPSEFRRRSGDTMSSGPALLEA</sequence>
<dbReference type="GO" id="GO:0003700">
    <property type="term" value="F:DNA-binding transcription factor activity"/>
    <property type="evidence" value="ECO:0007669"/>
    <property type="project" value="InterPro"/>
</dbReference>
<comment type="caution">
    <text evidence="5">The sequence shown here is derived from an EMBL/GenBank/DDBJ whole genome shotgun (WGS) entry which is preliminary data.</text>
</comment>
<dbReference type="AlphaFoldDB" id="A0A4R5UIY7"/>
<dbReference type="PROSITE" id="PS00041">
    <property type="entry name" value="HTH_ARAC_FAMILY_1"/>
    <property type="match status" value="1"/>
</dbReference>
<dbReference type="OrthoDB" id="9802263at2"/>
<dbReference type="SMART" id="SM00342">
    <property type="entry name" value="HTH_ARAC"/>
    <property type="match status" value="1"/>
</dbReference>
<evidence type="ECO:0000313" key="5">
    <source>
        <dbReference type="EMBL" id="TDK36724.1"/>
    </source>
</evidence>
<dbReference type="Pfam" id="PF12833">
    <property type="entry name" value="HTH_18"/>
    <property type="match status" value="1"/>
</dbReference>
<dbReference type="InterPro" id="IPR011051">
    <property type="entry name" value="RmlC_Cupin_sf"/>
</dbReference>